<dbReference type="EMBL" id="LJIX01000006">
    <property type="protein sequence ID" value="KQL21780.1"/>
    <property type="molecule type" value="Genomic_DNA"/>
</dbReference>
<dbReference type="GO" id="GO:0005524">
    <property type="term" value="F:ATP binding"/>
    <property type="evidence" value="ECO:0007669"/>
    <property type="project" value="UniProtKB-KW"/>
</dbReference>
<dbReference type="Proteomes" id="UP000050996">
    <property type="component" value="Unassembled WGS sequence"/>
</dbReference>
<evidence type="ECO:0000259" key="15">
    <source>
        <dbReference type="PROSITE" id="PS50109"/>
    </source>
</evidence>
<keyword evidence="12" id="KW-0902">Two-component regulatory system</keyword>
<dbReference type="GO" id="GO:0000155">
    <property type="term" value="F:phosphorelay sensor kinase activity"/>
    <property type="evidence" value="ECO:0007669"/>
    <property type="project" value="InterPro"/>
</dbReference>
<dbReference type="PANTHER" id="PTHR45528">
    <property type="entry name" value="SENSOR HISTIDINE KINASE CPXA"/>
    <property type="match status" value="1"/>
</dbReference>
<dbReference type="STRING" id="1637975.AN957_04030"/>
<dbReference type="SUPFAM" id="SSF158472">
    <property type="entry name" value="HAMP domain-like"/>
    <property type="match status" value="1"/>
</dbReference>
<dbReference type="Pfam" id="PF00672">
    <property type="entry name" value="HAMP"/>
    <property type="match status" value="1"/>
</dbReference>
<protein>
    <recommendedName>
        <fullName evidence="3">histidine kinase</fullName>
        <ecNumber evidence="3">2.7.13.3</ecNumber>
    </recommendedName>
</protein>
<dbReference type="PROSITE" id="PS50109">
    <property type="entry name" value="HIS_KIN"/>
    <property type="match status" value="1"/>
</dbReference>
<keyword evidence="13 14" id="KW-0472">Membrane</keyword>
<evidence type="ECO:0000256" key="13">
    <source>
        <dbReference type="ARBA" id="ARBA00023136"/>
    </source>
</evidence>
<organism evidence="17 18">
    <name type="scientific">Cytobacillus solani</name>
    <dbReference type="NCBI Taxonomy" id="1637975"/>
    <lineage>
        <taxon>Bacteria</taxon>
        <taxon>Bacillati</taxon>
        <taxon>Bacillota</taxon>
        <taxon>Bacilli</taxon>
        <taxon>Bacillales</taxon>
        <taxon>Bacillaceae</taxon>
        <taxon>Cytobacillus</taxon>
    </lineage>
</organism>
<dbReference type="SMART" id="SM00388">
    <property type="entry name" value="HisKA"/>
    <property type="match status" value="1"/>
</dbReference>
<evidence type="ECO:0000256" key="7">
    <source>
        <dbReference type="ARBA" id="ARBA00022692"/>
    </source>
</evidence>
<evidence type="ECO:0000256" key="8">
    <source>
        <dbReference type="ARBA" id="ARBA00022741"/>
    </source>
</evidence>
<keyword evidence="10" id="KW-0067">ATP-binding</keyword>
<dbReference type="PATRIC" id="fig|1637975.4.peg.481"/>
<keyword evidence="8" id="KW-0547">Nucleotide-binding</keyword>
<evidence type="ECO:0000256" key="4">
    <source>
        <dbReference type="ARBA" id="ARBA00022475"/>
    </source>
</evidence>
<comment type="subcellular location">
    <subcellularLocation>
        <location evidence="2">Cell membrane</location>
        <topology evidence="2">Multi-pass membrane protein</topology>
    </subcellularLocation>
</comment>
<name>A0A0Q3SQK4_9BACI</name>
<keyword evidence="18" id="KW-1185">Reference proteome</keyword>
<evidence type="ECO:0000313" key="18">
    <source>
        <dbReference type="Proteomes" id="UP000050996"/>
    </source>
</evidence>
<dbReference type="GO" id="GO:0005886">
    <property type="term" value="C:plasma membrane"/>
    <property type="evidence" value="ECO:0007669"/>
    <property type="project" value="UniProtKB-SubCell"/>
</dbReference>
<dbReference type="Gene3D" id="1.10.287.130">
    <property type="match status" value="1"/>
</dbReference>
<dbReference type="PRINTS" id="PR01780">
    <property type="entry name" value="LANTIREGPROT"/>
</dbReference>
<feature type="domain" description="HAMP" evidence="16">
    <location>
        <begin position="118"/>
        <end position="170"/>
    </location>
</feature>
<dbReference type="InterPro" id="IPR008358">
    <property type="entry name" value="Sig_transdc_His_kin/Pase_MprB"/>
</dbReference>
<feature type="domain" description="Histidine kinase" evidence="15">
    <location>
        <begin position="185"/>
        <end position="393"/>
    </location>
</feature>
<evidence type="ECO:0000256" key="14">
    <source>
        <dbReference type="SAM" id="Phobius"/>
    </source>
</evidence>
<evidence type="ECO:0000256" key="9">
    <source>
        <dbReference type="ARBA" id="ARBA00022777"/>
    </source>
</evidence>
<keyword evidence="6" id="KW-0808">Transferase</keyword>
<evidence type="ECO:0000259" key="16">
    <source>
        <dbReference type="PROSITE" id="PS50885"/>
    </source>
</evidence>
<dbReference type="InterPro" id="IPR036890">
    <property type="entry name" value="HATPase_C_sf"/>
</dbReference>
<dbReference type="SMART" id="SM00387">
    <property type="entry name" value="HATPase_c"/>
    <property type="match status" value="1"/>
</dbReference>
<dbReference type="SMART" id="SM00304">
    <property type="entry name" value="HAMP"/>
    <property type="match status" value="1"/>
</dbReference>
<evidence type="ECO:0000256" key="6">
    <source>
        <dbReference type="ARBA" id="ARBA00022679"/>
    </source>
</evidence>
<keyword evidence="4" id="KW-1003">Cell membrane</keyword>
<dbReference type="Pfam" id="PF02518">
    <property type="entry name" value="HATPase_c"/>
    <property type="match status" value="1"/>
</dbReference>
<feature type="transmembrane region" description="Helical" evidence="14">
    <location>
        <begin position="12"/>
        <end position="37"/>
    </location>
</feature>
<evidence type="ECO:0000313" key="17">
    <source>
        <dbReference type="EMBL" id="KQL21780.1"/>
    </source>
</evidence>
<dbReference type="InterPro" id="IPR003661">
    <property type="entry name" value="HisK_dim/P_dom"/>
</dbReference>
<dbReference type="Gene3D" id="6.10.340.10">
    <property type="match status" value="1"/>
</dbReference>
<keyword evidence="5" id="KW-0597">Phosphoprotein</keyword>
<dbReference type="InterPro" id="IPR036097">
    <property type="entry name" value="HisK_dim/P_sf"/>
</dbReference>
<comment type="catalytic activity">
    <reaction evidence="1">
        <text>ATP + protein L-histidine = ADP + protein N-phospho-L-histidine.</text>
        <dbReference type="EC" id="2.7.13.3"/>
    </reaction>
</comment>
<dbReference type="AlphaFoldDB" id="A0A0Q3SQK4"/>
<dbReference type="Gene3D" id="3.30.565.10">
    <property type="entry name" value="Histidine kinase-like ATPase, C-terminal domain"/>
    <property type="match status" value="1"/>
</dbReference>
<dbReference type="InterPro" id="IPR003660">
    <property type="entry name" value="HAMP_dom"/>
</dbReference>
<evidence type="ECO:0000256" key="3">
    <source>
        <dbReference type="ARBA" id="ARBA00012438"/>
    </source>
</evidence>
<proteinExistence type="predicted"/>
<evidence type="ECO:0000256" key="5">
    <source>
        <dbReference type="ARBA" id="ARBA00022553"/>
    </source>
</evidence>
<dbReference type="CDD" id="cd00082">
    <property type="entry name" value="HisKA"/>
    <property type="match status" value="1"/>
</dbReference>
<evidence type="ECO:0000256" key="11">
    <source>
        <dbReference type="ARBA" id="ARBA00022989"/>
    </source>
</evidence>
<dbReference type="InterPro" id="IPR005467">
    <property type="entry name" value="His_kinase_dom"/>
</dbReference>
<feature type="transmembrane region" description="Helical" evidence="14">
    <location>
        <begin position="87"/>
        <end position="116"/>
    </location>
</feature>
<gene>
    <name evidence="17" type="ORF">AN957_04030</name>
</gene>
<evidence type="ECO:0000256" key="10">
    <source>
        <dbReference type="ARBA" id="ARBA00022840"/>
    </source>
</evidence>
<keyword evidence="11 14" id="KW-1133">Transmembrane helix</keyword>
<dbReference type="CDD" id="cd06225">
    <property type="entry name" value="HAMP"/>
    <property type="match status" value="1"/>
</dbReference>
<keyword evidence="9" id="KW-0418">Kinase</keyword>
<comment type="caution">
    <text evidence="17">The sequence shown here is derived from an EMBL/GenBank/DDBJ whole genome shotgun (WGS) entry which is preliminary data.</text>
</comment>
<sequence>MFNNMSLKTSFIIYTFVFLMIAFLFSLTSSGLCQYWQSSIINKYKEQFEDEIRVEGQIVVQGNPKFNDKVYFYTDNLHSFFSSQDEFIYNLLSFFNFFLVPIWFLICIITAGILFYKRKLKKPLGILDLAAAKIANNNLDFTVEYSKNDEMGKLCSTFEKMRLALKENNLEMWRQMDERKRLNAAFSHDLRTPLTVLKGQSDMLLKYVPDGEMTTKKIVFILHTMKTHITRLETFVDTMSNLQKLEDIDIQKTAITANDLISRLKESGEILRADKCLKFNDQSLTTAALKVDISVVMQVYENILSNAVRYAKNKISIELSSNEAFSITVSDDGNGFSKKDLNNATKPFYQSETNANTSHFGMGLNICKILCEKHGGYMKLSNNSNGATVKAVF</sequence>
<dbReference type="SUPFAM" id="SSF55874">
    <property type="entry name" value="ATPase domain of HSP90 chaperone/DNA topoisomerase II/histidine kinase"/>
    <property type="match status" value="1"/>
</dbReference>
<dbReference type="PROSITE" id="PS50885">
    <property type="entry name" value="HAMP"/>
    <property type="match status" value="1"/>
</dbReference>
<dbReference type="Pfam" id="PF00512">
    <property type="entry name" value="HisKA"/>
    <property type="match status" value="1"/>
</dbReference>
<dbReference type="EC" id="2.7.13.3" evidence="3"/>
<reference evidence="17 18" key="1">
    <citation type="submission" date="2015-09" db="EMBL/GenBank/DDBJ databases">
        <title>Genome sequencing project for genomic taxonomy and phylogenomics of Bacillus-like bacteria.</title>
        <authorList>
            <person name="Liu B."/>
            <person name="Wang J."/>
            <person name="Zhu Y."/>
            <person name="Liu G."/>
            <person name="Chen Q."/>
            <person name="Chen Z."/>
            <person name="Lan J."/>
            <person name="Che J."/>
            <person name="Ge C."/>
            <person name="Shi H."/>
            <person name="Pan Z."/>
            <person name="Liu X."/>
        </authorList>
    </citation>
    <scope>NUCLEOTIDE SEQUENCE [LARGE SCALE GENOMIC DNA]</scope>
    <source>
        <strain evidence="17 18">FJAT-18043</strain>
    </source>
</reference>
<dbReference type="InterPro" id="IPR003594">
    <property type="entry name" value="HATPase_dom"/>
</dbReference>
<dbReference type="PANTHER" id="PTHR45528:SF1">
    <property type="entry name" value="SENSOR HISTIDINE KINASE CPXA"/>
    <property type="match status" value="1"/>
</dbReference>
<dbReference type="InterPro" id="IPR050398">
    <property type="entry name" value="HssS/ArlS-like"/>
</dbReference>
<evidence type="ECO:0000256" key="12">
    <source>
        <dbReference type="ARBA" id="ARBA00023012"/>
    </source>
</evidence>
<dbReference type="SUPFAM" id="SSF47384">
    <property type="entry name" value="Homodimeric domain of signal transducing histidine kinase"/>
    <property type="match status" value="1"/>
</dbReference>
<accession>A0A0Q3SQK4</accession>
<keyword evidence="7 14" id="KW-0812">Transmembrane</keyword>
<evidence type="ECO:0000256" key="2">
    <source>
        <dbReference type="ARBA" id="ARBA00004651"/>
    </source>
</evidence>
<evidence type="ECO:0000256" key="1">
    <source>
        <dbReference type="ARBA" id="ARBA00000085"/>
    </source>
</evidence>